<accession>A0A2I1EIN7</accession>
<name>A0A2I1EIN7_9GLOM</name>
<dbReference type="OrthoDB" id="2360999at2759"/>
<dbReference type="SUPFAM" id="SSF52047">
    <property type="entry name" value="RNI-like"/>
    <property type="match status" value="1"/>
</dbReference>
<comment type="caution">
    <text evidence="1">The sequence shown here is derived from an EMBL/GenBank/DDBJ whole genome shotgun (WGS) entry which is preliminary data.</text>
</comment>
<evidence type="ECO:0000313" key="1">
    <source>
        <dbReference type="EMBL" id="PKC00625.1"/>
    </source>
</evidence>
<sequence length="507" mass="59728">MSVPHIPHLPDDCIYYILKQLRNDRSTLYKCARVNRFWCRAAIPLLYESPFPVKGKKLLMTYMLSFNEEEISRLEDSMKFCGYESYGKIKKDYTTLFDYSRFLKTYNYKAINLTIFRWFMNFTVLNYYNTQKDKIICNFCPLFHQLIINRCNNIEQFTINLDSFIKPKVTSTKNFADLEALLLPLKGFEKKLLKNLTLHCSNLKGINFSTTNNEPIFVENFCTIIQKQKKLEEFITQHLFNDKIISSLEYQKQSLISIELSCVDFSEISLDNFIDLHNLKFLKFSNCSDDDPLRRYDILQSASFKLQKLEFRSNHWDESVEPMLIKYLGPSLTSLSIHSTVTVPMLERVSKYCSNLMKLKIAIYDYNKIDYLIFPCFLKIRVKKLIINIPLSFGTYTSEMITRLANNLSISTDNITLKFLNHDRAKSLHFFKTFFENAHSHLRKVKFHYGKIGSDSFKIILDYINSNDINRLEVLNIIGMKRVVLLDVEDLKNYNEIKEKGIKIIKL</sequence>
<reference evidence="2 3" key="4">
    <citation type="submission" date="2017-10" db="EMBL/GenBank/DDBJ databases">
        <title>Genome analyses suggest a sexual origin of heterokaryosis in a supposedly ancient asexual fungus.</title>
        <authorList>
            <person name="Corradi N."/>
            <person name="Sedzielewska K."/>
            <person name="Noel J."/>
            <person name="Charron P."/>
            <person name="Farinelli L."/>
            <person name="Marton T."/>
            <person name="Kruger M."/>
            <person name="Pelin A."/>
            <person name="Brachmann A."/>
            <person name="Corradi N."/>
        </authorList>
    </citation>
    <scope>NUCLEOTIDE SEQUENCE [LARGE SCALE GENOMIC DNA]</scope>
    <source>
        <strain evidence="2 3">A1</strain>
    </source>
</reference>
<dbReference type="EMBL" id="LLXJ01001818">
    <property type="protein sequence ID" value="PKC00625.1"/>
    <property type="molecule type" value="Genomic_DNA"/>
</dbReference>
<dbReference type="VEuPathDB" id="FungiDB:RhiirA1_448257"/>
<dbReference type="CDD" id="cd09917">
    <property type="entry name" value="F-box_SF"/>
    <property type="match status" value="1"/>
</dbReference>
<dbReference type="Proteomes" id="UP000232722">
    <property type="component" value="Unassembled WGS sequence"/>
</dbReference>
<evidence type="ECO:0000313" key="4">
    <source>
        <dbReference type="Proteomes" id="UP000232722"/>
    </source>
</evidence>
<dbReference type="InterPro" id="IPR036047">
    <property type="entry name" value="F-box-like_dom_sf"/>
</dbReference>
<dbReference type="Gene3D" id="3.80.10.10">
    <property type="entry name" value="Ribonuclease Inhibitor"/>
    <property type="match status" value="1"/>
</dbReference>
<organism evidence="1 4">
    <name type="scientific">Rhizophagus irregularis</name>
    <dbReference type="NCBI Taxonomy" id="588596"/>
    <lineage>
        <taxon>Eukaryota</taxon>
        <taxon>Fungi</taxon>
        <taxon>Fungi incertae sedis</taxon>
        <taxon>Mucoromycota</taxon>
        <taxon>Glomeromycotina</taxon>
        <taxon>Glomeromycetes</taxon>
        <taxon>Glomerales</taxon>
        <taxon>Glomeraceae</taxon>
        <taxon>Rhizophagus</taxon>
    </lineage>
</organism>
<gene>
    <name evidence="2" type="ORF">RhiirA1_448257</name>
    <name evidence="1" type="ORF">RhiirA5_427893</name>
</gene>
<evidence type="ECO:0000313" key="3">
    <source>
        <dbReference type="Proteomes" id="UP000232688"/>
    </source>
</evidence>
<protein>
    <submittedName>
        <fullName evidence="1">Uncharacterized protein</fullName>
    </submittedName>
</protein>
<evidence type="ECO:0000313" key="2">
    <source>
        <dbReference type="EMBL" id="PKC75876.1"/>
    </source>
</evidence>
<proteinExistence type="predicted"/>
<reference evidence="2 3" key="3">
    <citation type="submission" date="2017-10" db="EMBL/GenBank/DDBJ databases">
        <title>Extensive intraspecific genome diversity in a model arbuscular mycorrhizal fungus.</title>
        <authorList>
            <person name="Chen E.C.H."/>
            <person name="Morin E."/>
            <person name="Baudet D."/>
            <person name="Noel J."/>
            <person name="Ndikumana S."/>
            <person name="Charron P."/>
            <person name="St-Onge C."/>
            <person name="Giorgi J."/>
            <person name="Grigoriev I.V."/>
            <person name="Roux C."/>
            <person name="Martin F.M."/>
            <person name="Corradi N."/>
        </authorList>
    </citation>
    <scope>NUCLEOTIDE SEQUENCE [LARGE SCALE GENOMIC DNA]</scope>
    <source>
        <strain evidence="2 3">A1</strain>
    </source>
</reference>
<reference evidence="1 4" key="1">
    <citation type="submission" date="2016-04" db="EMBL/GenBank/DDBJ databases">
        <title>Genome analyses suggest a sexual origin of heterokaryosis in a supposedly ancient asexual fungus.</title>
        <authorList>
            <person name="Ropars J."/>
            <person name="Sedzielewska K."/>
            <person name="Noel J."/>
            <person name="Charron P."/>
            <person name="Farinelli L."/>
            <person name="Marton T."/>
            <person name="Kruger M."/>
            <person name="Pelin A."/>
            <person name="Brachmann A."/>
            <person name="Corradi N."/>
        </authorList>
    </citation>
    <scope>NUCLEOTIDE SEQUENCE [LARGE SCALE GENOMIC DNA]</scope>
    <source>
        <strain evidence="1 4">A5</strain>
    </source>
</reference>
<dbReference type="VEuPathDB" id="FungiDB:RhiirFUN_018717"/>
<reference evidence="1 4" key="2">
    <citation type="submission" date="2017-09" db="EMBL/GenBank/DDBJ databases">
        <title>Extensive intraspecific genome diversity in a model arbuscular mycorrhizal fungus.</title>
        <authorList>
            <person name="Chen E.C."/>
            <person name="Morin E."/>
            <person name="Beaudet D."/>
            <person name="Noel J."/>
            <person name="Ndikumana S."/>
            <person name="Charron P."/>
            <person name="St-Onge C."/>
            <person name="Giorgi J."/>
            <person name="Grigoriev I.V."/>
            <person name="Roux C."/>
            <person name="Martin F.M."/>
            <person name="Corradi N."/>
        </authorList>
    </citation>
    <scope>NUCLEOTIDE SEQUENCE [LARGE SCALE GENOMIC DNA]</scope>
    <source>
        <strain evidence="1 4">A5</strain>
    </source>
</reference>
<dbReference type="Proteomes" id="UP000232688">
    <property type="component" value="Unassembled WGS sequence"/>
</dbReference>
<dbReference type="EMBL" id="LLXH01000013">
    <property type="protein sequence ID" value="PKC75876.1"/>
    <property type="molecule type" value="Genomic_DNA"/>
</dbReference>
<dbReference type="SUPFAM" id="SSF81383">
    <property type="entry name" value="F-box domain"/>
    <property type="match status" value="1"/>
</dbReference>
<dbReference type="VEuPathDB" id="FungiDB:FUN_019824"/>
<dbReference type="AlphaFoldDB" id="A0A2I1EIN7"/>
<dbReference type="InterPro" id="IPR032675">
    <property type="entry name" value="LRR_dom_sf"/>
</dbReference>